<protein>
    <recommendedName>
        <fullName evidence="4">N-acetylgalactosaminide beta-1,3-galactosyltransferase</fullName>
        <ecNumber evidence="4">2.4.1.122</ecNumber>
    </recommendedName>
</protein>
<evidence type="ECO:0000256" key="1">
    <source>
        <dbReference type="ARBA" id="ARBA00004606"/>
    </source>
</evidence>
<dbReference type="Pfam" id="PF02434">
    <property type="entry name" value="Fringe"/>
    <property type="match status" value="1"/>
</dbReference>
<comment type="subcellular location">
    <subcellularLocation>
        <location evidence="1">Membrane</location>
        <topology evidence="1">Single-pass type II membrane protein</topology>
    </subcellularLocation>
</comment>
<keyword evidence="12" id="KW-0732">Signal</keyword>
<accession>A0A7S4USH2</accession>
<proteinExistence type="inferred from homology"/>
<evidence type="ECO:0000256" key="7">
    <source>
        <dbReference type="ARBA" id="ARBA00022692"/>
    </source>
</evidence>
<dbReference type="InterPro" id="IPR003378">
    <property type="entry name" value="Fringe-like_glycosylTrfase"/>
</dbReference>
<evidence type="ECO:0000256" key="9">
    <source>
        <dbReference type="ARBA" id="ARBA00022968"/>
    </source>
</evidence>
<evidence type="ECO:0000256" key="3">
    <source>
        <dbReference type="ARBA" id="ARBA00006462"/>
    </source>
</evidence>
<keyword evidence="8" id="KW-0547">Nucleotide-binding</keyword>
<evidence type="ECO:0000256" key="12">
    <source>
        <dbReference type="SAM" id="SignalP"/>
    </source>
</evidence>
<evidence type="ECO:0000256" key="4">
    <source>
        <dbReference type="ARBA" id="ARBA00012557"/>
    </source>
</evidence>
<evidence type="ECO:0000259" key="13">
    <source>
        <dbReference type="Pfam" id="PF02434"/>
    </source>
</evidence>
<organism evidence="14">
    <name type="scientific">Guillardia theta</name>
    <name type="common">Cryptophyte</name>
    <name type="synonym">Cryptomonas phi</name>
    <dbReference type="NCBI Taxonomy" id="55529"/>
    <lineage>
        <taxon>Eukaryota</taxon>
        <taxon>Cryptophyceae</taxon>
        <taxon>Pyrenomonadales</taxon>
        <taxon>Geminigeraceae</taxon>
        <taxon>Guillardia</taxon>
    </lineage>
</organism>
<feature type="signal peptide" evidence="12">
    <location>
        <begin position="1"/>
        <end position="21"/>
    </location>
</feature>
<evidence type="ECO:0000256" key="8">
    <source>
        <dbReference type="ARBA" id="ARBA00022741"/>
    </source>
</evidence>
<dbReference type="EC" id="2.4.1.122" evidence="4"/>
<keyword evidence="7" id="KW-0812">Transmembrane</keyword>
<dbReference type="AlphaFoldDB" id="A0A7S4USH2"/>
<evidence type="ECO:0000313" key="14">
    <source>
        <dbReference type="EMBL" id="CAE2326609.1"/>
    </source>
</evidence>
<dbReference type="Gene3D" id="3.90.550.50">
    <property type="match status" value="1"/>
</dbReference>
<dbReference type="GO" id="GO:0016020">
    <property type="term" value="C:membrane"/>
    <property type="evidence" value="ECO:0007669"/>
    <property type="project" value="UniProtKB-SubCell"/>
</dbReference>
<keyword evidence="11" id="KW-0472">Membrane</keyword>
<dbReference type="GO" id="GO:0000166">
    <property type="term" value="F:nucleotide binding"/>
    <property type="evidence" value="ECO:0007669"/>
    <property type="project" value="UniProtKB-KW"/>
</dbReference>
<dbReference type="GO" id="GO:0016263">
    <property type="term" value="F:glycoprotein-N-acetylgalactosamine 3-beta-galactosyltransferase activity"/>
    <property type="evidence" value="ECO:0007669"/>
    <property type="project" value="UniProtKB-EC"/>
</dbReference>
<comment type="pathway">
    <text evidence="2">Protein modification; protein glycosylation.</text>
</comment>
<feature type="chain" id="PRO_5031331624" description="N-acetylgalactosaminide beta-1,3-galactosyltransferase" evidence="12">
    <location>
        <begin position="22"/>
        <end position="712"/>
    </location>
</feature>
<keyword evidence="9" id="KW-0735">Signal-anchor</keyword>
<dbReference type="PANTHER" id="PTHR23033:SF47">
    <property type="entry name" value="APPLE DOMAIN-CONTAINING PROTEIN-RELATED"/>
    <property type="match status" value="1"/>
</dbReference>
<evidence type="ECO:0000256" key="11">
    <source>
        <dbReference type="ARBA" id="ARBA00023136"/>
    </source>
</evidence>
<keyword evidence="6" id="KW-0808">Transferase</keyword>
<reference evidence="14" key="1">
    <citation type="submission" date="2021-01" db="EMBL/GenBank/DDBJ databases">
        <authorList>
            <person name="Corre E."/>
            <person name="Pelletier E."/>
            <person name="Niang G."/>
            <person name="Scheremetjew M."/>
            <person name="Finn R."/>
            <person name="Kale V."/>
            <person name="Holt S."/>
            <person name="Cochrane G."/>
            <person name="Meng A."/>
            <person name="Brown T."/>
            <person name="Cohen L."/>
        </authorList>
    </citation>
    <scope>NUCLEOTIDE SEQUENCE</scope>
    <source>
        <strain evidence="14">CCMP 2712</strain>
    </source>
</reference>
<name>A0A7S4USH2_GUITH</name>
<evidence type="ECO:0000256" key="2">
    <source>
        <dbReference type="ARBA" id="ARBA00004922"/>
    </source>
</evidence>
<evidence type="ECO:0000256" key="5">
    <source>
        <dbReference type="ARBA" id="ARBA00022676"/>
    </source>
</evidence>
<evidence type="ECO:0000256" key="10">
    <source>
        <dbReference type="ARBA" id="ARBA00022989"/>
    </source>
</evidence>
<gene>
    <name evidence="14" type="ORF">GTHE00462_LOCUS30576</name>
</gene>
<dbReference type="EMBL" id="HBKN01039022">
    <property type="protein sequence ID" value="CAE2326609.1"/>
    <property type="molecule type" value="Transcribed_RNA"/>
</dbReference>
<evidence type="ECO:0000256" key="6">
    <source>
        <dbReference type="ARBA" id="ARBA00022679"/>
    </source>
</evidence>
<sequence length="712" mass="80258">MKTAVLLCLLVLKLILAGGSSIRENLLSQDVVALFSLDEEEEVAELQVFVEDKTTGEVFPYSSGRIELWRENHALMMNVSDTSELSVSVRHSNTYLWASVYDDKGNWIAESNVLHTGFRAGVRTMIHEAVSNAVWVDGDQIHFDVLIELLEDFESFMISKGVIVIDNQTVGMMSIEHTFDRSNPSGTFTYHHHGEVEVGRHTLSIALLYPGQGTPCALSPQLWFEVRAKSLERLEFESEQIIKADTSFIDENCVNEFVACVVKREAKIPPNRQYTEVLDGADFCFSSLCEHFQAREDRELIFKTLTDRSMQEAMTLHFSAILQGFKVSENFLRAGRALQCIGQLKMALKAYRTVMRLVGYSSRPLTKAQCTYPGCNEISKDTCNIMNRLLHQMQDLSSDFSPGGAANSSESFRSYKSHLSDILPPSSCSSSSSSSCSSSSALHIPKHILRYNLDDIVFCCLTTATTYRSRAGIVASTWWPHARFRYFYGDKEDADLPVTEFTIVKELKEKSEDARYLWEEIMAADYASSLPKFFMALLDMYTRHPNASWFFLGGDDNFVVPVNLLHQLQPLNADEKLVVGGPLGHHLGVGNYLSGGSGIVFSRGFMLATYRKLIPFTVSWRRVRGKHMLCHPCADVAFGFLANDVGAKMVEIPCMHGMWPEYFALHSTRHVPGCLSRARVRYPQISCDRPASFHYLQPRALKFLSSFFFDPE</sequence>
<dbReference type="PANTHER" id="PTHR23033">
    <property type="entry name" value="BETA1,3-GALACTOSYLTRANSFERASE"/>
    <property type="match status" value="1"/>
</dbReference>
<comment type="similarity">
    <text evidence="3">Belongs to the glycosyltransferase 31 family. Beta3-Gal-T subfamily.</text>
</comment>
<keyword evidence="10" id="KW-1133">Transmembrane helix</keyword>
<keyword evidence="5" id="KW-0328">Glycosyltransferase</keyword>
<dbReference type="InterPro" id="IPR026050">
    <property type="entry name" value="C1GALT1/C1GALT1_chp1"/>
</dbReference>
<feature type="domain" description="Fringe-like glycosyltransferase" evidence="13">
    <location>
        <begin position="452"/>
        <end position="661"/>
    </location>
</feature>